<dbReference type="InterPro" id="IPR027417">
    <property type="entry name" value="P-loop_NTPase"/>
</dbReference>
<dbReference type="SMART" id="SM00382">
    <property type="entry name" value="AAA"/>
    <property type="match status" value="1"/>
</dbReference>
<feature type="transmembrane region" description="Helical" evidence="9">
    <location>
        <begin position="1248"/>
        <end position="1271"/>
    </location>
</feature>
<dbReference type="InterPro" id="IPR043926">
    <property type="entry name" value="ABCG_dom"/>
</dbReference>
<feature type="transmembrane region" description="Helical" evidence="9">
    <location>
        <begin position="1384"/>
        <end position="1402"/>
    </location>
</feature>
<proteinExistence type="predicted"/>
<feature type="region of interest" description="Disordered" evidence="8">
    <location>
        <begin position="38"/>
        <end position="59"/>
    </location>
</feature>
<feature type="transmembrane region" description="Helical" evidence="9">
    <location>
        <begin position="1498"/>
        <end position="1519"/>
    </location>
</feature>
<evidence type="ECO:0000256" key="4">
    <source>
        <dbReference type="ARBA" id="ARBA00022741"/>
    </source>
</evidence>
<dbReference type="InterPro" id="IPR050352">
    <property type="entry name" value="ABCG_transporters"/>
</dbReference>
<reference evidence="11" key="1">
    <citation type="submission" date="2021-02" db="EMBL/GenBank/DDBJ databases">
        <authorList>
            <person name="Dougan E. K."/>
            <person name="Rhodes N."/>
            <person name="Thang M."/>
            <person name="Chan C."/>
        </authorList>
    </citation>
    <scope>NUCLEOTIDE SEQUENCE</scope>
</reference>
<organism evidence="11 12">
    <name type="scientific">Symbiodinium necroappetens</name>
    <dbReference type="NCBI Taxonomy" id="1628268"/>
    <lineage>
        <taxon>Eukaryota</taxon>
        <taxon>Sar</taxon>
        <taxon>Alveolata</taxon>
        <taxon>Dinophyceae</taxon>
        <taxon>Suessiales</taxon>
        <taxon>Symbiodiniaceae</taxon>
        <taxon>Symbiodinium</taxon>
    </lineage>
</organism>
<protein>
    <submittedName>
        <fullName evidence="11">ABCG25 protein</fullName>
    </submittedName>
</protein>
<evidence type="ECO:0000256" key="1">
    <source>
        <dbReference type="ARBA" id="ARBA00004141"/>
    </source>
</evidence>
<feature type="transmembrane region" description="Helical" evidence="9">
    <location>
        <begin position="1357"/>
        <end position="1378"/>
    </location>
</feature>
<dbReference type="GO" id="GO:0016020">
    <property type="term" value="C:membrane"/>
    <property type="evidence" value="ECO:0007669"/>
    <property type="project" value="UniProtKB-SubCell"/>
</dbReference>
<evidence type="ECO:0000256" key="7">
    <source>
        <dbReference type="ARBA" id="ARBA00023136"/>
    </source>
</evidence>
<dbReference type="GO" id="GO:0016887">
    <property type="term" value="F:ATP hydrolysis activity"/>
    <property type="evidence" value="ECO:0007669"/>
    <property type="project" value="InterPro"/>
</dbReference>
<dbReference type="GO" id="GO:0005524">
    <property type="term" value="F:ATP binding"/>
    <property type="evidence" value="ECO:0007669"/>
    <property type="project" value="UniProtKB-KW"/>
</dbReference>
<evidence type="ECO:0000313" key="12">
    <source>
        <dbReference type="Proteomes" id="UP000601435"/>
    </source>
</evidence>
<feature type="region of interest" description="Disordered" evidence="8">
    <location>
        <begin position="824"/>
        <end position="843"/>
    </location>
</feature>
<dbReference type="Pfam" id="PF19055">
    <property type="entry name" value="ABC2_membrane_7"/>
    <property type="match status" value="2"/>
</dbReference>
<dbReference type="OrthoDB" id="66620at2759"/>
<feature type="domain" description="ABC transporter" evidence="10">
    <location>
        <begin position="933"/>
        <end position="1176"/>
    </location>
</feature>
<evidence type="ECO:0000259" key="10">
    <source>
        <dbReference type="PROSITE" id="PS50893"/>
    </source>
</evidence>
<dbReference type="EMBL" id="CAJNJA010045030">
    <property type="protein sequence ID" value="CAE7806306.1"/>
    <property type="molecule type" value="Genomic_DNA"/>
</dbReference>
<dbReference type="SUPFAM" id="SSF52540">
    <property type="entry name" value="P-loop containing nucleoside triphosphate hydrolases"/>
    <property type="match status" value="1"/>
</dbReference>
<dbReference type="Gene3D" id="3.40.50.300">
    <property type="entry name" value="P-loop containing nucleotide triphosphate hydrolases"/>
    <property type="match status" value="1"/>
</dbReference>
<feature type="transmembrane region" description="Helical" evidence="9">
    <location>
        <begin position="1321"/>
        <end position="1345"/>
    </location>
</feature>
<keyword evidence="12" id="KW-1185">Reference proteome</keyword>
<keyword evidence="4" id="KW-0547">Nucleotide-binding</keyword>
<feature type="transmembrane region" description="Helical" evidence="9">
    <location>
        <begin position="1539"/>
        <end position="1562"/>
    </location>
</feature>
<dbReference type="PROSITE" id="PS00211">
    <property type="entry name" value="ABC_TRANSPORTER_1"/>
    <property type="match status" value="1"/>
</dbReference>
<comment type="subcellular location">
    <subcellularLocation>
        <location evidence="1">Membrane</location>
        <topology evidence="1">Multi-pass membrane protein</topology>
    </subcellularLocation>
</comment>
<accession>A0A812Z1H7</accession>
<dbReference type="PANTHER" id="PTHR48041">
    <property type="entry name" value="ABC TRANSPORTER G FAMILY MEMBER 28"/>
    <property type="match status" value="1"/>
</dbReference>
<keyword evidence="6 9" id="KW-1133">Transmembrane helix</keyword>
<feature type="compositionally biased region" description="Basic and acidic residues" evidence="8">
    <location>
        <begin position="884"/>
        <end position="897"/>
    </location>
</feature>
<evidence type="ECO:0000256" key="8">
    <source>
        <dbReference type="SAM" id="MobiDB-lite"/>
    </source>
</evidence>
<dbReference type="Proteomes" id="UP000601435">
    <property type="component" value="Unassembled WGS sequence"/>
</dbReference>
<gene>
    <name evidence="11" type="primary">ABCG25</name>
    <name evidence="11" type="ORF">SNEC2469_LOCUS23848</name>
</gene>
<dbReference type="InterPro" id="IPR003439">
    <property type="entry name" value="ABC_transporter-like_ATP-bd"/>
</dbReference>
<keyword evidence="5" id="KW-0067">ATP-binding</keyword>
<dbReference type="InterPro" id="IPR017871">
    <property type="entry name" value="ABC_transporter-like_CS"/>
</dbReference>
<dbReference type="Pfam" id="PF00005">
    <property type="entry name" value="ABC_tran"/>
    <property type="match status" value="1"/>
</dbReference>
<comment type="caution">
    <text evidence="11">The sequence shown here is derived from an EMBL/GenBank/DDBJ whole genome shotgun (WGS) entry which is preliminary data.</text>
</comment>
<evidence type="ECO:0000256" key="2">
    <source>
        <dbReference type="ARBA" id="ARBA00022448"/>
    </source>
</evidence>
<feature type="compositionally biased region" description="Low complexity" evidence="8">
    <location>
        <begin position="898"/>
        <end position="910"/>
    </location>
</feature>
<feature type="region of interest" description="Disordered" evidence="8">
    <location>
        <begin position="877"/>
        <end position="925"/>
    </location>
</feature>
<evidence type="ECO:0000256" key="3">
    <source>
        <dbReference type="ARBA" id="ARBA00022692"/>
    </source>
</evidence>
<feature type="transmembrane region" description="Helical" evidence="9">
    <location>
        <begin position="1283"/>
        <end position="1301"/>
    </location>
</feature>
<keyword evidence="7 9" id="KW-0472">Membrane</keyword>
<dbReference type="GO" id="GO:0140359">
    <property type="term" value="F:ABC-type transporter activity"/>
    <property type="evidence" value="ECO:0007669"/>
    <property type="project" value="InterPro"/>
</dbReference>
<evidence type="ECO:0000256" key="9">
    <source>
        <dbReference type="SAM" id="Phobius"/>
    </source>
</evidence>
<name>A0A812Z1H7_9DINO</name>
<evidence type="ECO:0000256" key="6">
    <source>
        <dbReference type="ARBA" id="ARBA00022989"/>
    </source>
</evidence>
<sequence>RHPTMVASKFPDLAKMKVMGADDLDAETLKRLKREAAIRSKEQDFERRKKAEERKKREQLQALREEYESKQTKREQERLSLLQKQTELRARKKAENDRLNQLREKNILKRHQAWRKRADAEISHIIEDQVAEEERLEEAIAAARQRKFDRAEAIRQEKMDKQTRQEELDMARQRHCSMEDQKIQDAMLAEIAKMQGQEGFDYVVICCSDQSAEDFWQARLTQTIRQVTGSSSTVICVHEDWNGGAGNGLGTLYAFVKACSKGKEMGFDLAHAMHAGKSVAIYHTAGKGTRLAPLPGAENNNKPGVKLPGLLSVGGRFEPITVLESVLRQTSSYGAVRGGILGRPDLCAFLWYGLIAVDSKGDAMQLEKVTYDVAVQYLPKDVSAALMDALLAEFASELNDKKACLDSDPHFWMPLTLKKADYIAVMSKKGTTADEAGKHYDRMAEFKSSFKKTGGILGCVDVGQQAYWWDYGRLELYMRNNFLITEANASAHALRTFLRLQQPSLESDLGLRQQWNTLDGVTVDSTSVVLNCRIGAGKIGPGCVLVNVVAPTIDVENCILVKVSSSRPISGKGGLLYNVVEDGKGDTLPCDRVRADVFMPDGIHHKIYSTPSTDGGKVWKERVQGNNFSFEGIYKANQPLDVSKCTEAANSSHDAVGNKVMPVSALSNIFMSMYSCCAMRSRFVQQLSTCFRQSRSDAKLSIHCAEADLERSKRRDLKAINRVDALKMEARDELESFIQNPYPVPLKQVLAGRLRPVPTVSELLAAYKDQREELEFLEKEDIPMRAQLCNQSIFQYVRDIQLKAEAERMRPPEPVAGDLLRTVGKKKQAPTSPVNRRTKRVLEQRRQQRRVALPFLTRWRWQRGEVGLFQSELPEVEAGQMPAPRDRERPAAAEVRESASGASLASGGTSPTNPGQRSSSSSMPISTLPGVSFRLEDVGFELPDGKKLLKEIDFTIDAGRRVAVMGPSGSGKTTLLGVLSGRASYGRVSGKLTVGGRPADDLRFLQNVTGFVPQDDVLHGELTVAENLRFQASLRLPAGRTREEVDACVTAVAKDLNLSSLLNARVGTPERRGVSGGQRKRVSIGMELVAQPLLLFADEPTSGLDSTTSHEVVRCLNGAAARLNSTVVAVIHQPRYETLRLFDDLVLLAYGGCLVYAGPTEDAVEHFKTRLHVTFSNNTNPADILLDAIQPPINEPEVCASAWKSCAALQDKVEQMVLPASIFRRTRQPFFRAVLIYMDRSMLQTIRAYVSLAINYSLCCVAVLLLCMILTYNRLDQFLMQSALAALFLMLLQGVAAQQVFGADLLTTWREARVGMPMVAYFVAKDLTACIEVTLSSAVFAAAYGYASGSQVSLRQLFAGSWAFVFAIFGLNYIFSIILSPGAAQMSAVVTSFLSFCTAGVYQPQLNEMASMFEGRGWMVPALSPVRWLWGYLLTAEVPNLTPLTLEGSAGTLRGKGYDVEYLHDCKNSMVGIQDQAVRTLQEAWLDNRGWVCSTAPLLLLGILFRFLAGCCLLLYVSAQTSGWARFFGQSELGAWKLAGHFFKLLVGSFLIIFLFAEVWIFGSLHLDFKGGHFGRQAVQGGADGVISLW</sequence>
<feature type="non-terminal residue" evidence="11">
    <location>
        <position position="1590"/>
    </location>
</feature>
<keyword evidence="3 9" id="KW-0812">Transmembrane</keyword>
<evidence type="ECO:0000256" key="5">
    <source>
        <dbReference type="ARBA" id="ARBA00022840"/>
    </source>
</evidence>
<keyword evidence="2" id="KW-0813">Transport</keyword>
<dbReference type="PROSITE" id="PS50893">
    <property type="entry name" value="ABC_TRANSPORTER_2"/>
    <property type="match status" value="1"/>
</dbReference>
<dbReference type="PANTHER" id="PTHR48041:SF91">
    <property type="entry name" value="ABC TRANSPORTER G FAMILY MEMBER 28"/>
    <property type="match status" value="1"/>
</dbReference>
<evidence type="ECO:0000313" key="11">
    <source>
        <dbReference type="EMBL" id="CAE7806306.1"/>
    </source>
</evidence>
<dbReference type="InterPro" id="IPR003593">
    <property type="entry name" value="AAA+_ATPase"/>
</dbReference>